<sequence length="59" mass="7223">MPTLEYSWWWGKRIKDNIPTSNQEDFRLIKEHLQKIEQLEEEKMRLGLDVDIHKLEAEN</sequence>
<evidence type="ECO:0000313" key="3">
    <source>
        <dbReference type="Proteomes" id="UP000593560"/>
    </source>
</evidence>
<dbReference type="Proteomes" id="UP000593560">
    <property type="component" value="Unassembled WGS sequence"/>
</dbReference>
<organism evidence="2 3">
    <name type="scientific">Gossypium harknessii</name>
    <dbReference type="NCBI Taxonomy" id="34285"/>
    <lineage>
        <taxon>Eukaryota</taxon>
        <taxon>Viridiplantae</taxon>
        <taxon>Streptophyta</taxon>
        <taxon>Embryophyta</taxon>
        <taxon>Tracheophyta</taxon>
        <taxon>Spermatophyta</taxon>
        <taxon>Magnoliopsida</taxon>
        <taxon>eudicotyledons</taxon>
        <taxon>Gunneridae</taxon>
        <taxon>Pentapetalae</taxon>
        <taxon>rosids</taxon>
        <taxon>malvids</taxon>
        <taxon>Malvales</taxon>
        <taxon>Malvaceae</taxon>
        <taxon>Malvoideae</taxon>
        <taxon>Gossypium</taxon>
    </lineage>
</organism>
<evidence type="ECO:0000256" key="1">
    <source>
        <dbReference type="SAM" id="Coils"/>
    </source>
</evidence>
<evidence type="ECO:0000313" key="2">
    <source>
        <dbReference type="EMBL" id="MBA0812729.1"/>
    </source>
</evidence>
<dbReference type="EMBL" id="JABFAD010000011">
    <property type="protein sequence ID" value="MBA0812729.1"/>
    <property type="molecule type" value="Genomic_DNA"/>
</dbReference>
<keyword evidence="3" id="KW-1185">Reference proteome</keyword>
<proteinExistence type="predicted"/>
<dbReference type="OrthoDB" id="999483at2759"/>
<keyword evidence="1" id="KW-0175">Coiled coil</keyword>
<dbReference type="AlphaFoldDB" id="A0A7J9HS77"/>
<gene>
    <name evidence="2" type="ORF">Gohar_026668</name>
</gene>
<comment type="caution">
    <text evidence="2">The sequence shown here is derived from an EMBL/GenBank/DDBJ whole genome shotgun (WGS) entry which is preliminary data.</text>
</comment>
<protein>
    <submittedName>
        <fullName evidence="2">Uncharacterized protein</fullName>
    </submittedName>
</protein>
<name>A0A7J9HS77_9ROSI</name>
<reference evidence="2 3" key="1">
    <citation type="journal article" date="2019" name="Genome Biol. Evol.">
        <title>Insights into the evolution of the New World diploid cottons (Gossypium, subgenus Houzingenia) based on genome sequencing.</title>
        <authorList>
            <person name="Grover C.E."/>
            <person name="Arick M.A. 2nd"/>
            <person name="Thrash A."/>
            <person name="Conover J.L."/>
            <person name="Sanders W.S."/>
            <person name="Peterson D.G."/>
            <person name="Frelichowski J.E."/>
            <person name="Scheffler J.A."/>
            <person name="Scheffler B.E."/>
            <person name="Wendel J.F."/>
        </authorList>
    </citation>
    <scope>NUCLEOTIDE SEQUENCE [LARGE SCALE GENOMIC DNA]</scope>
    <source>
        <strain evidence="2">0</strain>
        <tissue evidence="2">Leaf</tissue>
    </source>
</reference>
<accession>A0A7J9HS77</accession>
<feature type="coiled-coil region" evidence="1">
    <location>
        <begin position="22"/>
        <end position="56"/>
    </location>
</feature>